<evidence type="ECO:0000256" key="1">
    <source>
        <dbReference type="ARBA" id="ARBA00001917"/>
    </source>
</evidence>
<dbReference type="SUPFAM" id="SSF51412">
    <property type="entry name" value="Inosine monophosphate dehydrogenase (IMPDH)"/>
    <property type="match status" value="1"/>
</dbReference>
<keyword evidence="7" id="KW-0560">Oxidoreductase</keyword>
<keyword evidence="3" id="KW-0216">Detoxification</keyword>
<dbReference type="AlphaFoldDB" id="A0A6M1LM81"/>
<keyword evidence="13" id="KW-1185">Reference proteome</keyword>
<dbReference type="GO" id="GO:0000166">
    <property type="term" value="F:nucleotide binding"/>
    <property type="evidence" value="ECO:0007669"/>
    <property type="project" value="UniProtKB-KW"/>
</dbReference>
<evidence type="ECO:0000256" key="7">
    <source>
        <dbReference type="ARBA" id="ARBA00023002"/>
    </source>
</evidence>
<dbReference type="Proteomes" id="UP000475385">
    <property type="component" value="Unassembled WGS sequence"/>
</dbReference>
<dbReference type="PANTHER" id="PTHR42747">
    <property type="entry name" value="NITRONATE MONOOXYGENASE-RELATED"/>
    <property type="match status" value="1"/>
</dbReference>
<dbReference type="FunFam" id="3.20.20.70:FF:000154">
    <property type="entry name" value="Probable nitronate monooxygenase"/>
    <property type="match status" value="1"/>
</dbReference>
<keyword evidence="4" id="KW-0285">Flavoprotein</keyword>
<evidence type="ECO:0000256" key="9">
    <source>
        <dbReference type="ARBA" id="ARBA00031155"/>
    </source>
</evidence>
<dbReference type="PANTHER" id="PTHR42747:SF3">
    <property type="entry name" value="NITRONATE MONOOXYGENASE-RELATED"/>
    <property type="match status" value="1"/>
</dbReference>
<dbReference type="GO" id="GO:0009636">
    <property type="term" value="P:response to toxic substance"/>
    <property type="evidence" value="ECO:0007669"/>
    <property type="project" value="UniProtKB-KW"/>
</dbReference>
<evidence type="ECO:0000256" key="8">
    <source>
        <dbReference type="ARBA" id="ARBA00023033"/>
    </source>
</evidence>
<proteinExistence type="inferred from homology"/>
<evidence type="ECO:0000313" key="13">
    <source>
        <dbReference type="Proteomes" id="UP000475385"/>
    </source>
</evidence>
<comment type="caution">
    <text evidence="12">The sequence shown here is derived from an EMBL/GenBank/DDBJ whole genome shotgun (WGS) entry which is preliminary data.</text>
</comment>
<evidence type="ECO:0000256" key="5">
    <source>
        <dbReference type="ARBA" id="ARBA00022643"/>
    </source>
</evidence>
<dbReference type="CDD" id="cd04730">
    <property type="entry name" value="NPD_like"/>
    <property type="match status" value="1"/>
</dbReference>
<reference evidence="12 13" key="1">
    <citation type="submission" date="2020-03" db="EMBL/GenBank/DDBJ databases">
        <title>Roseomonas stagni sp. nov., isolated from pond water in Japan.</title>
        <authorList>
            <person name="Furuhata K."/>
            <person name="Miyamoto H."/>
            <person name="Goto K."/>
        </authorList>
    </citation>
    <scope>NUCLEOTIDE SEQUENCE [LARGE SCALE GENOMIC DNA]</scope>
    <source>
        <strain evidence="12 13">PeD5</strain>
    </source>
</reference>
<evidence type="ECO:0000256" key="11">
    <source>
        <dbReference type="ARBA" id="ARBA00067136"/>
    </source>
</evidence>
<evidence type="ECO:0000256" key="4">
    <source>
        <dbReference type="ARBA" id="ARBA00022630"/>
    </source>
</evidence>
<dbReference type="InterPro" id="IPR013785">
    <property type="entry name" value="Aldolase_TIM"/>
</dbReference>
<evidence type="ECO:0000256" key="6">
    <source>
        <dbReference type="ARBA" id="ARBA00022741"/>
    </source>
</evidence>
<dbReference type="Gene3D" id="3.20.20.70">
    <property type="entry name" value="Aldolase class I"/>
    <property type="match status" value="1"/>
</dbReference>
<sequence length="355" mass="36197">MSVTARVERFCTRFGLRIPILLAPMAGACPPSLSIAVAQAGGMGACGALLMGPEAILDWARTVRSATNGAFQMNLWIPDPPPVRDPAREAALRDFLGGWGPAVPAEAGDAAPPDFAAQCEALLQAAPAVVSSIMGVYPADFVARLKQRGIAWWATASTVAEAREAEAAGADVIVAQGMEAGGHRGAFEAGRAEAAMVGLMALLPAVADAVRVPVVATGGIADGRGVAAALALGASAVQVGTGFLRCPEARIPAPWADALAATPPEGTAVTRAFSGRAGRGIATAYVKAAAAPEAPPPAPYPVQRGLTQAMRDAATKAGDIDRMQAWAGQSAMLARAEPAAELARTLWEDARRLLA</sequence>
<name>A0A6M1LM81_9PROT</name>
<evidence type="ECO:0000256" key="3">
    <source>
        <dbReference type="ARBA" id="ARBA00022575"/>
    </source>
</evidence>
<dbReference type="Pfam" id="PF03060">
    <property type="entry name" value="NMO"/>
    <property type="match status" value="1"/>
</dbReference>
<dbReference type="InterPro" id="IPR004136">
    <property type="entry name" value="NMO"/>
</dbReference>
<organism evidence="12 13">
    <name type="scientific">Falsiroseomonas algicola</name>
    <dbReference type="NCBI Taxonomy" id="2716930"/>
    <lineage>
        <taxon>Bacteria</taxon>
        <taxon>Pseudomonadati</taxon>
        <taxon>Pseudomonadota</taxon>
        <taxon>Alphaproteobacteria</taxon>
        <taxon>Acetobacterales</taxon>
        <taxon>Roseomonadaceae</taxon>
        <taxon>Falsiroseomonas</taxon>
    </lineage>
</organism>
<protein>
    <recommendedName>
        <fullName evidence="11">Nitronate monooxygenase</fullName>
    </recommendedName>
    <alternativeName>
        <fullName evidence="9">Propionate 3-nitronate monooxygenase</fullName>
    </alternativeName>
</protein>
<keyword evidence="6" id="KW-0547">Nucleotide-binding</keyword>
<gene>
    <name evidence="12" type="ORF">G3576_12985</name>
</gene>
<dbReference type="EMBL" id="JAAIKB010000004">
    <property type="protein sequence ID" value="NGM20934.1"/>
    <property type="molecule type" value="Genomic_DNA"/>
</dbReference>
<dbReference type="RefSeq" id="WP_164694826.1">
    <property type="nucleotide sequence ID" value="NZ_JAAIKB010000004.1"/>
</dbReference>
<keyword evidence="5" id="KW-0288">FMN</keyword>
<dbReference type="PROSITE" id="PS51257">
    <property type="entry name" value="PROKAR_LIPOPROTEIN"/>
    <property type="match status" value="1"/>
</dbReference>
<dbReference type="GO" id="GO:0018580">
    <property type="term" value="F:nitronate monooxygenase activity"/>
    <property type="evidence" value="ECO:0007669"/>
    <property type="project" value="InterPro"/>
</dbReference>
<evidence type="ECO:0000256" key="10">
    <source>
        <dbReference type="ARBA" id="ARBA00049401"/>
    </source>
</evidence>
<evidence type="ECO:0000313" key="12">
    <source>
        <dbReference type="EMBL" id="NGM20934.1"/>
    </source>
</evidence>
<comment type="cofactor">
    <cofactor evidence="1">
        <name>FMN</name>
        <dbReference type="ChEBI" id="CHEBI:58210"/>
    </cofactor>
</comment>
<keyword evidence="8 12" id="KW-0503">Monooxygenase</keyword>
<accession>A0A6M1LM81</accession>
<comment type="similarity">
    <text evidence="2">Belongs to the nitronate monooxygenase family. NMO class I subfamily.</text>
</comment>
<comment type="catalytic activity">
    <reaction evidence="10">
        <text>3 propionate 3-nitronate + 3 O2 + H2O = 3 3-oxopropanoate + 2 nitrate + nitrite + H2O2 + 3 H(+)</text>
        <dbReference type="Rhea" id="RHEA:57332"/>
        <dbReference type="ChEBI" id="CHEBI:15377"/>
        <dbReference type="ChEBI" id="CHEBI:15378"/>
        <dbReference type="ChEBI" id="CHEBI:15379"/>
        <dbReference type="ChEBI" id="CHEBI:16240"/>
        <dbReference type="ChEBI" id="CHEBI:16301"/>
        <dbReference type="ChEBI" id="CHEBI:17632"/>
        <dbReference type="ChEBI" id="CHEBI:33190"/>
        <dbReference type="ChEBI" id="CHEBI:136067"/>
    </reaction>
</comment>
<evidence type="ECO:0000256" key="2">
    <source>
        <dbReference type="ARBA" id="ARBA00009881"/>
    </source>
</evidence>